<dbReference type="VEuPathDB" id="VectorBase:PPAPM1_006035"/>
<evidence type="ECO:0000313" key="4">
    <source>
        <dbReference type="Proteomes" id="UP000092462"/>
    </source>
</evidence>
<evidence type="ECO:0000313" key="3">
    <source>
        <dbReference type="EnsemblMetazoa" id="PPAI010607-PA"/>
    </source>
</evidence>
<dbReference type="PROSITE" id="PS50297">
    <property type="entry name" value="ANK_REP_REGION"/>
    <property type="match status" value="2"/>
</dbReference>
<dbReference type="EMBL" id="AJVK01018736">
    <property type="status" value="NOT_ANNOTATED_CDS"/>
    <property type="molecule type" value="Genomic_DNA"/>
</dbReference>
<evidence type="ECO:0000256" key="2">
    <source>
        <dbReference type="ARBA" id="ARBA00023043"/>
    </source>
</evidence>
<reference evidence="3" key="1">
    <citation type="submission" date="2022-08" db="UniProtKB">
        <authorList>
            <consortium name="EnsemblMetazoa"/>
        </authorList>
    </citation>
    <scope>IDENTIFICATION</scope>
    <source>
        <strain evidence="3">Israel</strain>
    </source>
</reference>
<keyword evidence="1" id="KW-0677">Repeat</keyword>
<dbReference type="SMART" id="SM00248">
    <property type="entry name" value="ANK"/>
    <property type="match status" value="4"/>
</dbReference>
<dbReference type="InterPro" id="IPR036770">
    <property type="entry name" value="Ankyrin_rpt-contain_sf"/>
</dbReference>
<dbReference type="Proteomes" id="UP000092462">
    <property type="component" value="Unassembled WGS sequence"/>
</dbReference>
<dbReference type="PROSITE" id="PS50088">
    <property type="entry name" value="ANK_REPEAT"/>
    <property type="match status" value="2"/>
</dbReference>
<dbReference type="PANTHER" id="PTHR24189:SF50">
    <property type="entry name" value="ANKYRIN REPEAT AND SOCS BOX PROTEIN 2"/>
    <property type="match status" value="1"/>
</dbReference>
<dbReference type="VEuPathDB" id="VectorBase:PPAI010607"/>
<dbReference type="PANTHER" id="PTHR24189">
    <property type="entry name" value="MYOTROPHIN"/>
    <property type="match status" value="1"/>
</dbReference>
<dbReference type="Pfam" id="PF00023">
    <property type="entry name" value="Ank"/>
    <property type="match status" value="1"/>
</dbReference>
<dbReference type="SUPFAM" id="SSF48403">
    <property type="entry name" value="Ankyrin repeat"/>
    <property type="match status" value="1"/>
</dbReference>
<dbReference type="Pfam" id="PF12796">
    <property type="entry name" value="Ank_2"/>
    <property type="match status" value="1"/>
</dbReference>
<keyword evidence="2" id="KW-0040">ANK repeat</keyword>
<accession>A0A1B0DQ17</accession>
<dbReference type="InterPro" id="IPR050745">
    <property type="entry name" value="Multifunctional_regulatory"/>
</dbReference>
<dbReference type="AlphaFoldDB" id="A0A1B0DQ17"/>
<dbReference type="EnsemblMetazoa" id="PPAI010607-RA">
    <property type="protein sequence ID" value="PPAI010607-PA"/>
    <property type="gene ID" value="PPAI010607"/>
</dbReference>
<name>A0A1B0DQ17_PHLPP</name>
<proteinExistence type="predicted"/>
<dbReference type="InterPro" id="IPR002110">
    <property type="entry name" value="Ankyrin_rpt"/>
</dbReference>
<dbReference type="PRINTS" id="PR01415">
    <property type="entry name" value="ANKYRIN"/>
</dbReference>
<sequence>MCYVPFATSRFLPISRRSQTLWSLQLSPGRRESHIDLRREERREIAKQTRDGCSPLFLACKHGNVRVAALLITECDADIEQRGLYEVPEDRSVHCVTPLWCASVSGNLGVVKLLIGFGANINALSDTGSTPVRSACYMTHVEIVQYLVERGADITKANYNGGTCLINSVQSVALCMYLISKGADVNARDIQDKTALWL</sequence>
<dbReference type="Gene3D" id="1.25.40.20">
    <property type="entry name" value="Ankyrin repeat-containing domain"/>
    <property type="match status" value="1"/>
</dbReference>
<organism evidence="3 4">
    <name type="scientific">Phlebotomus papatasi</name>
    <name type="common">Sandfly</name>
    <dbReference type="NCBI Taxonomy" id="29031"/>
    <lineage>
        <taxon>Eukaryota</taxon>
        <taxon>Metazoa</taxon>
        <taxon>Ecdysozoa</taxon>
        <taxon>Arthropoda</taxon>
        <taxon>Hexapoda</taxon>
        <taxon>Insecta</taxon>
        <taxon>Pterygota</taxon>
        <taxon>Neoptera</taxon>
        <taxon>Endopterygota</taxon>
        <taxon>Diptera</taxon>
        <taxon>Nematocera</taxon>
        <taxon>Psychodoidea</taxon>
        <taxon>Psychodidae</taxon>
        <taxon>Phlebotomus</taxon>
        <taxon>Phlebotomus</taxon>
    </lineage>
</organism>
<evidence type="ECO:0000256" key="1">
    <source>
        <dbReference type="ARBA" id="ARBA00022737"/>
    </source>
</evidence>
<protein>
    <submittedName>
        <fullName evidence="3">Uncharacterized protein</fullName>
    </submittedName>
</protein>
<keyword evidence="4" id="KW-1185">Reference proteome</keyword>